<name>A0A0E3SHV2_METBA</name>
<dbReference type="Gene3D" id="1.10.357.10">
    <property type="entry name" value="Tetracycline Repressor, domain 2"/>
    <property type="match status" value="1"/>
</dbReference>
<dbReference type="OrthoDB" id="135877at2157"/>
<evidence type="ECO:0000256" key="4">
    <source>
        <dbReference type="PROSITE-ProRule" id="PRU00335"/>
    </source>
</evidence>
<evidence type="ECO:0000256" key="1">
    <source>
        <dbReference type="ARBA" id="ARBA00023015"/>
    </source>
</evidence>
<evidence type="ECO:0000259" key="5">
    <source>
        <dbReference type="PROSITE" id="PS50977"/>
    </source>
</evidence>
<sequence length="224" mass="26156">MATADRKEREKEQRRNAIINAAEKLFFSRGFDSVSMEEIAKEVELGKGTLYLYFKSKDSLFFAIISRRWEEFGEAMIEKMNHGKNGFEKIQIMIKWFIEYSQKNPEYNDMATTFGPQLFQRIDPEDARMMMELSMKYMPLVHYAIREGIKDGSIRNDLDPALLGMYIQMITFNVVSPDPSIKNSFAAQGISYDTYVEMLPKFLCPSIARLPEKECNNKDEIFQR</sequence>
<dbReference type="FunFam" id="1.10.10.60:FF:000141">
    <property type="entry name" value="TetR family transcriptional regulator"/>
    <property type="match status" value="1"/>
</dbReference>
<feature type="domain" description="HTH tetR-type" evidence="5">
    <location>
        <begin position="12"/>
        <end position="72"/>
    </location>
</feature>
<dbReference type="GO" id="GO:0003700">
    <property type="term" value="F:DNA-binding transcription factor activity"/>
    <property type="evidence" value="ECO:0007669"/>
    <property type="project" value="TreeGrafter"/>
</dbReference>
<dbReference type="InterPro" id="IPR050109">
    <property type="entry name" value="HTH-type_TetR-like_transc_reg"/>
</dbReference>
<dbReference type="PROSITE" id="PS50977">
    <property type="entry name" value="HTH_TETR_2"/>
    <property type="match status" value="1"/>
</dbReference>
<feature type="DNA-binding region" description="H-T-H motif" evidence="4">
    <location>
        <begin position="35"/>
        <end position="54"/>
    </location>
</feature>
<dbReference type="PANTHER" id="PTHR30055">
    <property type="entry name" value="HTH-TYPE TRANSCRIPTIONAL REGULATOR RUTR"/>
    <property type="match status" value="1"/>
</dbReference>
<dbReference type="KEGG" id="mbak:MSBR3_0243"/>
<dbReference type="HOGENOM" id="CLU_069356_12_1_2"/>
<dbReference type="GeneID" id="24787688"/>
<evidence type="ECO:0000313" key="6">
    <source>
        <dbReference type="EMBL" id="AKB80821.1"/>
    </source>
</evidence>
<dbReference type="SUPFAM" id="SSF48498">
    <property type="entry name" value="Tetracyclin repressor-like, C-terminal domain"/>
    <property type="match status" value="1"/>
</dbReference>
<dbReference type="InterPro" id="IPR001647">
    <property type="entry name" value="HTH_TetR"/>
</dbReference>
<dbReference type="Gene3D" id="1.10.10.60">
    <property type="entry name" value="Homeodomain-like"/>
    <property type="match status" value="1"/>
</dbReference>
<dbReference type="PRINTS" id="PR00455">
    <property type="entry name" value="HTHTETR"/>
</dbReference>
<reference evidence="6" key="1">
    <citation type="submission" date="2014-07" db="EMBL/GenBank/DDBJ databases">
        <title>Methanogenic archaea and the global carbon cycle.</title>
        <authorList>
            <person name="Henriksen J.R."/>
            <person name="Luke J."/>
            <person name="Reinhart S."/>
            <person name="Benedict M.N."/>
            <person name="Youngblut N.D."/>
            <person name="Metcalf M.E."/>
            <person name="Whitaker R.J."/>
            <person name="Metcalf W.W."/>
        </authorList>
    </citation>
    <scope>NUCLEOTIDE SEQUENCE [LARGE SCALE GENOMIC DNA]</scope>
    <source>
        <strain evidence="6">3</strain>
    </source>
</reference>
<dbReference type="InterPro" id="IPR036271">
    <property type="entry name" value="Tet_transcr_reg_TetR-rel_C_sf"/>
</dbReference>
<keyword evidence="3" id="KW-0804">Transcription</keyword>
<dbReference type="PROSITE" id="PS01081">
    <property type="entry name" value="HTH_TETR_1"/>
    <property type="match status" value="1"/>
</dbReference>
<keyword evidence="2 4" id="KW-0238">DNA-binding</keyword>
<keyword evidence="1" id="KW-0805">Transcription regulation</keyword>
<evidence type="ECO:0000313" key="7">
    <source>
        <dbReference type="Proteomes" id="UP000033066"/>
    </source>
</evidence>
<dbReference type="RefSeq" id="WP_048105919.1">
    <property type="nucleotide sequence ID" value="NZ_CP009517.1"/>
</dbReference>
<evidence type="ECO:0000256" key="2">
    <source>
        <dbReference type="ARBA" id="ARBA00023125"/>
    </source>
</evidence>
<keyword evidence="7" id="KW-1185">Reference proteome</keyword>
<dbReference type="PANTHER" id="PTHR30055:SF234">
    <property type="entry name" value="HTH-TYPE TRANSCRIPTIONAL REGULATOR BETI"/>
    <property type="match status" value="1"/>
</dbReference>
<organism evidence="6 7">
    <name type="scientific">Methanosarcina barkeri 3</name>
    <dbReference type="NCBI Taxonomy" id="1434107"/>
    <lineage>
        <taxon>Archaea</taxon>
        <taxon>Methanobacteriati</taxon>
        <taxon>Methanobacteriota</taxon>
        <taxon>Stenosarchaea group</taxon>
        <taxon>Methanomicrobia</taxon>
        <taxon>Methanosarcinales</taxon>
        <taxon>Methanosarcinaceae</taxon>
        <taxon>Methanosarcina</taxon>
    </lineage>
</organism>
<dbReference type="Pfam" id="PF00440">
    <property type="entry name" value="TetR_N"/>
    <property type="match status" value="1"/>
</dbReference>
<dbReference type="InterPro" id="IPR023772">
    <property type="entry name" value="DNA-bd_HTH_TetR-type_CS"/>
</dbReference>
<dbReference type="SUPFAM" id="SSF46689">
    <property type="entry name" value="Homeodomain-like"/>
    <property type="match status" value="1"/>
</dbReference>
<accession>A0A0E3SHV2</accession>
<proteinExistence type="predicted"/>
<dbReference type="EMBL" id="CP009517">
    <property type="protein sequence ID" value="AKB80821.1"/>
    <property type="molecule type" value="Genomic_DNA"/>
</dbReference>
<dbReference type="PATRIC" id="fig|1434107.4.peg.324"/>
<gene>
    <name evidence="6" type="ORF">MSBR3_0243</name>
</gene>
<dbReference type="InterPro" id="IPR009057">
    <property type="entry name" value="Homeodomain-like_sf"/>
</dbReference>
<dbReference type="GO" id="GO:0000976">
    <property type="term" value="F:transcription cis-regulatory region binding"/>
    <property type="evidence" value="ECO:0007669"/>
    <property type="project" value="TreeGrafter"/>
</dbReference>
<protein>
    <submittedName>
        <fullName evidence="6">Transcriptional regulator, TetR family</fullName>
    </submittedName>
</protein>
<dbReference type="AlphaFoldDB" id="A0A0E3SHV2"/>
<dbReference type="Proteomes" id="UP000033066">
    <property type="component" value="Chromosome"/>
</dbReference>
<evidence type="ECO:0000256" key="3">
    <source>
        <dbReference type="ARBA" id="ARBA00023163"/>
    </source>
</evidence>